<organism evidence="13 14">
    <name type="scientific">Acetitomaculum ruminis DSM 5522</name>
    <dbReference type="NCBI Taxonomy" id="1120918"/>
    <lineage>
        <taxon>Bacteria</taxon>
        <taxon>Bacillati</taxon>
        <taxon>Bacillota</taxon>
        <taxon>Clostridia</taxon>
        <taxon>Lachnospirales</taxon>
        <taxon>Lachnospiraceae</taxon>
        <taxon>Acetitomaculum</taxon>
    </lineage>
</organism>
<comment type="similarity">
    <text evidence="2">Belongs to the peptidase M20B family.</text>
</comment>
<feature type="binding site" evidence="11">
    <location>
        <position position="137"/>
    </location>
    <ligand>
        <name>Zn(2+)</name>
        <dbReference type="ChEBI" id="CHEBI:29105"/>
        <label>2</label>
    </ligand>
</feature>
<dbReference type="NCBIfam" id="TIGR01882">
    <property type="entry name" value="peptidase-T"/>
    <property type="match status" value="1"/>
</dbReference>
<feature type="active site" evidence="10">
    <location>
        <position position="84"/>
    </location>
</feature>
<dbReference type="EMBL" id="FOJY01000018">
    <property type="protein sequence ID" value="SFB30149.1"/>
    <property type="molecule type" value="Genomic_DNA"/>
</dbReference>
<dbReference type="Pfam" id="PF07687">
    <property type="entry name" value="M20_dimer"/>
    <property type="match status" value="1"/>
</dbReference>
<dbReference type="RefSeq" id="WP_092873871.1">
    <property type="nucleotide sequence ID" value="NZ_FOJY01000018.1"/>
</dbReference>
<evidence type="ECO:0000256" key="4">
    <source>
        <dbReference type="ARBA" id="ARBA00022670"/>
    </source>
</evidence>
<evidence type="ECO:0000256" key="3">
    <source>
        <dbReference type="ARBA" id="ARBA00022438"/>
    </source>
</evidence>
<feature type="binding site" evidence="11">
    <location>
        <position position="172"/>
    </location>
    <ligand>
        <name>Zn(2+)</name>
        <dbReference type="ChEBI" id="CHEBI:29105"/>
        <label>2</label>
    </ligand>
</feature>
<evidence type="ECO:0000256" key="6">
    <source>
        <dbReference type="ARBA" id="ARBA00022801"/>
    </source>
</evidence>
<dbReference type="InterPro" id="IPR036264">
    <property type="entry name" value="Bact_exopeptidase_dim_dom"/>
</dbReference>
<dbReference type="NCBIfam" id="NF003976">
    <property type="entry name" value="PRK05469.1"/>
    <property type="match status" value="1"/>
</dbReference>
<comment type="catalytic activity">
    <reaction evidence="1">
        <text>Release of the N-terminal residue from a tripeptide.</text>
        <dbReference type="EC" id="3.4.11.4"/>
    </reaction>
</comment>
<dbReference type="PIRSF" id="PIRSF037215">
    <property type="entry name" value="Peptidase_M20B"/>
    <property type="match status" value="1"/>
</dbReference>
<accession>A0A1I0ZWP5</accession>
<dbReference type="Proteomes" id="UP000198838">
    <property type="component" value="Unassembled WGS sequence"/>
</dbReference>
<evidence type="ECO:0000256" key="7">
    <source>
        <dbReference type="ARBA" id="ARBA00022833"/>
    </source>
</evidence>
<dbReference type="EC" id="3.4.11.4" evidence="9"/>
<gene>
    <name evidence="13" type="ORF">SAMN05216249_11844</name>
</gene>
<keyword evidence="8" id="KW-0482">Metalloprotease</keyword>
<dbReference type="GO" id="GO:0006518">
    <property type="term" value="P:peptide metabolic process"/>
    <property type="evidence" value="ECO:0007669"/>
    <property type="project" value="InterPro"/>
</dbReference>
<protein>
    <recommendedName>
        <fullName evidence="9">Peptidase T</fullName>
        <ecNumber evidence="9">3.4.11.4</ecNumber>
    </recommendedName>
</protein>
<dbReference type="InterPro" id="IPR011650">
    <property type="entry name" value="Peptidase_M20_dimer"/>
</dbReference>
<dbReference type="PANTHER" id="PTHR42994:SF2">
    <property type="entry name" value="PEPTIDASE"/>
    <property type="match status" value="1"/>
</dbReference>
<evidence type="ECO:0000256" key="9">
    <source>
        <dbReference type="NCBIfam" id="TIGR01882"/>
    </source>
</evidence>
<dbReference type="Gene3D" id="3.30.70.360">
    <property type="match status" value="1"/>
</dbReference>
<evidence type="ECO:0000313" key="13">
    <source>
        <dbReference type="EMBL" id="SFB30149.1"/>
    </source>
</evidence>
<dbReference type="InterPro" id="IPR001261">
    <property type="entry name" value="ArgE/DapE_CS"/>
</dbReference>
<dbReference type="PROSITE" id="PS00758">
    <property type="entry name" value="ARGE_DAPE_CPG2_1"/>
    <property type="match status" value="1"/>
</dbReference>
<dbReference type="CDD" id="cd03892">
    <property type="entry name" value="M20_peptT"/>
    <property type="match status" value="1"/>
</dbReference>
<dbReference type="GO" id="GO:0008270">
    <property type="term" value="F:zinc ion binding"/>
    <property type="evidence" value="ECO:0007669"/>
    <property type="project" value="InterPro"/>
</dbReference>
<feature type="binding site" evidence="11">
    <location>
        <position position="194"/>
    </location>
    <ligand>
        <name>Zn(2+)</name>
        <dbReference type="ChEBI" id="CHEBI:29105"/>
        <label>1</label>
    </ligand>
</feature>
<keyword evidence="14" id="KW-1185">Reference proteome</keyword>
<keyword evidence="5 11" id="KW-0479">Metal-binding</keyword>
<dbReference type="OrthoDB" id="9804934at2"/>
<feature type="binding site" evidence="11">
    <location>
        <position position="137"/>
    </location>
    <ligand>
        <name>Zn(2+)</name>
        <dbReference type="ChEBI" id="CHEBI:29105"/>
        <label>1</label>
    </ligand>
</feature>
<comment type="cofactor">
    <cofactor evidence="11">
        <name>Zn(2+)</name>
        <dbReference type="ChEBI" id="CHEBI:29105"/>
    </cofactor>
    <text evidence="11">Binds 2 Zn(2+) ions per subunit.</text>
</comment>
<dbReference type="PANTHER" id="PTHR42994">
    <property type="entry name" value="PEPTIDASE T"/>
    <property type="match status" value="1"/>
</dbReference>
<dbReference type="NCBIfam" id="NF009920">
    <property type="entry name" value="PRK13381.1"/>
    <property type="match status" value="1"/>
</dbReference>
<feature type="binding site" evidence="11">
    <location>
        <position position="376"/>
    </location>
    <ligand>
        <name>Zn(2+)</name>
        <dbReference type="ChEBI" id="CHEBI:29105"/>
        <label>2</label>
    </ligand>
</feature>
<dbReference type="GO" id="GO:0006508">
    <property type="term" value="P:proteolysis"/>
    <property type="evidence" value="ECO:0007669"/>
    <property type="project" value="UniProtKB-UniRule"/>
</dbReference>
<dbReference type="SUPFAM" id="SSF53187">
    <property type="entry name" value="Zn-dependent exopeptidases"/>
    <property type="match status" value="1"/>
</dbReference>
<dbReference type="PROSITE" id="PS00759">
    <property type="entry name" value="ARGE_DAPE_CPG2_2"/>
    <property type="match status" value="1"/>
</dbReference>
<dbReference type="GO" id="GO:0045148">
    <property type="term" value="F:tripeptide aminopeptidase activity"/>
    <property type="evidence" value="ECO:0007669"/>
    <property type="project" value="UniProtKB-UniRule"/>
</dbReference>
<dbReference type="STRING" id="1120918.SAMN05216249_11844"/>
<sequence length="400" mass="45164">MIKNKKLIERFLKYVSIDTQSDEDSESSPTTKKQFDLANILAEELKELGLEVSMDTKHCYVYGYLEKRGDISNNNALGFIAHMDTSPEASGKNVKTRIIENYQGKDELLSEKEFPELLNHIGEDLIATDGNTLLGADDKAGIAEIMTALEYLKENEEIPHRPLAICFTPDEETGRGTDYFDEEKFKARQAYTVDGGKLGILEYECFNAAGVKVFFKGNNVHTGSAKNVMINAILLANEFINMLPANERPEHTEGYEGFYHVGEIKGDVTDLTMKMLIRDHDKETFEKRKEYLMEVAGFLNKKYAKEVVELEIKDQYKNMREVLESHMELIDNAMDILKELGVNGKTMPIRGGTDGANLSFRGIPCPNLCTGGYNYHSVNEYASIQEMEITTELLIKLTGR</sequence>
<dbReference type="Gene3D" id="3.40.630.10">
    <property type="entry name" value="Zn peptidases"/>
    <property type="match status" value="1"/>
</dbReference>
<dbReference type="Pfam" id="PF01546">
    <property type="entry name" value="Peptidase_M20"/>
    <property type="match status" value="1"/>
</dbReference>
<evidence type="ECO:0000259" key="12">
    <source>
        <dbReference type="Pfam" id="PF07687"/>
    </source>
</evidence>
<dbReference type="SUPFAM" id="SSF55031">
    <property type="entry name" value="Bacterial exopeptidase dimerisation domain"/>
    <property type="match status" value="1"/>
</dbReference>
<evidence type="ECO:0000256" key="1">
    <source>
        <dbReference type="ARBA" id="ARBA00000870"/>
    </source>
</evidence>
<reference evidence="13 14" key="1">
    <citation type="submission" date="2016-10" db="EMBL/GenBank/DDBJ databases">
        <authorList>
            <person name="de Groot N.N."/>
        </authorList>
    </citation>
    <scope>NUCLEOTIDE SEQUENCE [LARGE SCALE GENOMIC DNA]</scope>
    <source>
        <strain evidence="13 14">DSM 5522</strain>
    </source>
</reference>
<keyword evidence="3 13" id="KW-0031">Aminopeptidase</keyword>
<proteinExistence type="inferred from homology"/>
<evidence type="ECO:0000256" key="5">
    <source>
        <dbReference type="ARBA" id="ARBA00022723"/>
    </source>
</evidence>
<evidence type="ECO:0000256" key="2">
    <source>
        <dbReference type="ARBA" id="ARBA00009692"/>
    </source>
</evidence>
<dbReference type="GO" id="GO:0008237">
    <property type="term" value="F:metallopeptidase activity"/>
    <property type="evidence" value="ECO:0007669"/>
    <property type="project" value="UniProtKB-KW"/>
</dbReference>
<dbReference type="AlphaFoldDB" id="A0A1I0ZWP5"/>
<feature type="domain" description="Peptidase M20 dimerisation" evidence="12">
    <location>
        <begin position="206"/>
        <end position="305"/>
    </location>
</feature>
<feature type="active site" description="Proton acceptor" evidence="10">
    <location>
        <position position="171"/>
    </location>
</feature>
<feature type="binding site" evidence="11">
    <location>
        <position position="82"/>
    </location>
    <ligand>
        <name>Zn(2+)</name>
        <dbReference type="ChEBI" id="CHEBI:29105"/>
        <label>1</label>
    </ligand>
</feature>
<keyword evidence="6" id="KW-0378">Hydrolase</keyword>
<evidence type="ECO:0000256" key="8">
    <source>
        <dbReference type="ARBA" id="ARBA00023049"/>
    </source>
</evidence>
<evidence type="ECO:0000256" key="10">
    <source>
        <dbReference type="PIRSR" id="PIRSR037215-1"/>
    </source>
</evidence>
<dbReference type="InterPro" id="IPR010161">
    <property type="entry name" value="Peptidase_M20B"/>
</dbReference>
<evidence type="ECO:0000313" key="14">
    <source>
        <dbReference type="Proteomes" id="UP000198838"/>
    </source>
</evidence>
<dbReference type="InterPro" id="IPR002933">
    <property type="entry name" value="Peptidase_M20"/>
</dbReference>
<evidence type="ECO:0000256" key="11">
    <source>
        <dbReference type="PIRSR" id="PIRSR037215-2"/>
    </source>
</evidence>
<keyword evidence="4" id="KW-0645">Protease</keyword>
<keyword evidence="7 11" id="KW-0862">Zinc</keyword>
<name>A0A1I0ZWP5_9FIRM</name>